<keyword evidence="2" id="KW-1185">Reference proteome</keyword>
<gene>
    <name evidence="1" type="ORF">CBM2605_A260032</name>
</gene>
<name>A0ABY1V3M4_9BURK</name>
<organism evidence="1 2">
    <name type="scientific">Cupriavidus neocaledonicus</name>
    <dbReference type="NCBI Taxonomy" id="1040979"/>
    <lineage>
        <taxon>Bacteria</taxon>
        <taxon>Pseudomonadati</taxon>
        <taxon>Pseudomonadota</taxon>
        <taxon>Betaproteobacteria</taxon>
        <taxon>Burkholderiales</taxon>
        <taxon>Burkholderiaceae</taxon>
        <taxon>Cupriavidus</taxon>
    </lineage>
</organism>
<accession>A0ABY1V3M4</accession>
<evidence type="ECO:0000313" key="2">
    <source>
        <dbReference type="Proteomes" id="UP000256710"/>
    </source>
</evidence>
<dbReference type="EMBL" id="OFTC01000019">
    <property type="protein sequence ID" value="SOZ36193.1"/>
    <property type="molecule type" value="Genomic_DNA"/>
</dbReference>
<comment type="caution">
    <text evidence="1">The sequence shown here is derived from an EMBL/GenBank/DDBJ whole genome shotgun (WGS) entry which is preliminary data.</text>
</comment>
<reference evidence="1 2" key="1">
    <citation type="submission" date="2018-01" db="EMBL/GenBank/DDBJ databases">
        <authorList>
            <person name="Clerissi C."/>
        </authorList>
    </citation>
    <scope>NUCLEOTIDE SEQUENCE [LARGE SCALE GENOMIC DNA]</scope>
    <source>
        <strain evidence="1">Cupriavidus taiwanensis STM 6082</strain>
    </source>
</reference>
<evidence type="ECO:0000313" key="1">
    <source>
        <dbReference type="EMBL" id="SOZ36193.1"/>
    </source>
</evidence>
<dbReference type="Proteomes" id="UP000256710">
    <property type="component" value="Unassembled WGS sequence"/>
</dbReference>
<protein>
    <submittedName>
        <fullName evidence="1">Uncharacterized protein</fullName>
    </submittedName>
</protein>
<proteinExistence type="predicted"/>
<sequence length="46" mass="5171">MKHVSKRESVTEILLLCLSSDCRYSAGWKFETGCLNNAGDSVKYMV</sequence>